<dbReference type="Proteomes" id="UP001164250">
    <property type="component" value="Chromosome 10"/>
</dbReference>
<dbReference type="EMBL" id="CM047906">
    <property type="protein sequence ID" value="KAJ0086561.1"/>
    <property type="molecule type" value="Genomic_DNA"/>
</dbReference>
<evidence type="ECO:0000313" key="2">
    <source>
        <dbReference type="Proteomes" id="UP001164250"/>
    </source>
</evidence>
<comment type="caution">
    <text evidence="1">The sequence shown here is derived from an EMBL/GenBank/DDBJ whole genome shotgun (WGS) entry which is preliminary data.</text>
</comment>
<evidence type="ECO:0000313" key="1">
    <source>
        <dbReference type="EMBL" id="KAJ0086561.1"/>
    </source>
</evidence>
<reference evidence="2" key="1">
    <citation type="journal article" date="2023" name="G3 (Bethesda)">
        <title>Genome assembly and association tests identify interacting loci associated with vigor, precocity, and sex in interspecific pistachio rootstocks.</title>
        <authorList>
            <person name="Palmer W."/>
            <person name="Jacygrad E."/>
            <person name="Sagayaradj S."/>
            <person name="Cavanaugh K."/>
            <person name="Han R."/>
            <person name="Bertier L."/>
            <person name="Beede B."/>
            <person name="Kafkas S."/>
            <person name="Golino D."/>
            <person name="Preece J."/>
            <person name="Michelmore R."/>
        </authorList>
    </citation>
    <scope>NUCLEOTIDE SEQUENCE [LARGE SCALE GENOMIC DNA]</scope>
</reference>
<sequence>MWTISALIVASAKHFMLEDVVRQHEEMESLVLIDREGEGTVVMDKEGMRECRLGGAHVSEGQWDRSRTMVPSVKMRMRHEPKLMLKGGVWVEGATLVVVRPSEGKDDVDDGELALGAFGDGIYREAVQELLKSRKLYVRNELVLMLNELRFGLSLVGFSFCFRNL</sequence>
<proteinExistence type="predicted"/>
<accession>A0ACC1AIS8</accession>
<protein>
    <submittedName>
        <fullName evidence="1">Uncharacterized protein</fullName>
    </submittedName>
</protein>
<gene>
    <name evidence="1" type="ORF">Patl1_08504</name>
</gene>
<keyword evidence="2" id="KW-1185">Reference proteome</keyword>
<name>A0ACC1AIS8_9ROSI</name>
<organism evidence="1 2">
    <name type="scientific">Pistacia atlantica</name>
    <dbReference type="NCBI Taxonomy" id="434234"/>
    <lineage>
        <taxon>Eukaryota</taxon>
        <taxon>Viridiplantae</taxon>
        <taxon>Streptophyta</taxon>
        <taxon>Embryophyta</taxon>
        <taxon>Tracheophyta</taxon>
        <taxon>Spermatophyta</taxon>
        <taxon>Magnoliopsida</taxon>
        <taxon>eudicotyledons</taxon>
        <taxon>Gunneridae</taxon>
        <taxon>Pentapetalae</taxon>
        <taxon>rosids</taxon>
        <taxon>malvids</taxon>
        <taxon>Sapindales</taxon>
        <taxon>Anacardiaceae</taxon>
        <taxon>Pistacia</taxon>
    </lineage>
</organism>